<evidence type="ECO:0000313" key="2">
    <source>
        <dbReference type="Proteomes" id="UP000095594"/>
    </source>
</evidence>
<proteinExistence type="predicted"/>
<sequence>MKKIGLIFIILFSLLIINGVEYECYESEKYYRDMEKFLIENYDFVQNGVKLEYITNTSIIEEKNRIIEILTNELISDIDIFNNRIVCIDEMLTYNINLIDGEKTKIEIVIMNTLSNFNSSDLRQAVENLKNSKCIDERIYYFSKVRIDEEKNILPFILDGINEDTIEEAEISNGKVLKAEFIDGSKINMGQINYDTGKYIIIGTPIIFVTY</sequence>
<organism evidence="1 2">
    <name type="scientific">Clostridium disporicum</name>
    <dbReference type="NCBI Taxonomy" id="84024"/>
    <lineage>
        <taxon>Bacteria</taxon>
        <taxon>Bacillati</taxon>
        <taxon>Bacillota</taxon>
        <taxon>Clostridia</taxon>
        <taxon>Eubacteriales</taxon>
        <taxon>Clostridiaceae</taxon>
        <taxon>Clostridium</taxon>
    </lineage>
</organism>
<dbReference type="RefSeq" id="WP_055265623.1">
    <property type="nucleotide sequence ID" value="NZ_CABIXQ010000010.1"/>
</dbReference>
<accession>A0A174FNG1</accession>
<dbReference type="OrthoDB" id="1934444at2"/>
<protein>
    <submittedName>
        <fullName evidence="1">Uncharacterized protein</fullName>
    </submittedName>
</protein>
<name>A0A174FNG1_9CLOT</name>
<dbReference type="AlphaFoldDB" id="A0A174FNG1"/>
<gene>
    <name evidence="1" type="ORF">ERS852471_01709</name>
</gene>
<dbReference type="Proteomes" id="UP000095594">
    <property type="component" value="Unassembled WGS sequence"/>
</dbReference>
<dbReference type="EMBL" id="CYZX01000010">
    <property type="protein sequence ID" value="CUO51764.1"/>
    <property type="molecule type" value="Genomic_DNA"/>
</dbReference>
<reference evidence="1 2" key="1">
    <citation type="submission" date="2015-09" db="EMBL/GenBank/DDBJ databases">
        <authorList>
            <consortium name="Pathogen Informatics"/>
        </authorList>
    </citation>
    <scope>NUCLEOTIDE SEQUENCE [LARGE SCALE GENOMIC DNA]</scope>
    <source>
        <strain evidence="1 2">2789STDY5834856</strain>
    </source>
</reference>
<evidence type="ECO:0000313" key="1">
    <source>
        <dbReference type="EMBL" id="CUO51764.1"/>
    </source>
</evidence>